<keyword evidence="2" id="KW-1185">Reference proteome</keyword>
<dbReference type="Proteomes" id="UP000828941">
    <property type="component" value="Chromosome 10"/>
</dbReference>
<proteinExistence type="predicted"/>
<evidence type="ECO:0000313" key="1">
    <source>
        <dbReference type="EMBL" id="KAI4318269.1"/>
    </source>
</evidence>
<gene>
    <name evidence="1" type="ORF">L6164_026058</name>
</gene>
<accession>A0ACB9M281</accession>
<name>A0ACB9M281_BAUVA</name>
<dbReference type="EMBL" id="CM039435">
    <property type="protein sequence ID" value="KAI4318269.1"/>
    <property type="molecule type" value="Genomic_DNA"/>
</dbReference>
<protein>
    <submittedName>
        <fullName evidence="1">Uncharacterized protein</fullName>
    </submittedName>
</protein>
<organism evidence="1 2">
    <name type="scientific">Bauhinia variegata</name>
    <name type="common">Purple orchid tree</name>
    <name type="synonym">Phanera variegata</name>
    <dbReference type="NCBI Taxonomy" id="167791"/>
    <lineage>
        <taxon>Eukaryota</taxon>
        <taxon>Viridiplantae</taxon>
        <taxon>Streptophyta</taxon>
        <taxon>Embryophyta</taxon>
        <taxon>Tracheophyta</taxon>
        <taxon>Spermatophyta</taxon>
        <taxon>Magnoliopsida</taxon>
        <taxon>eudicotyledons</taxon>
        <taxon>Gunneridae</taxon>
        <taxon>Pentapetalae</taxon>
        <taxon>rosids</taxon>
        <taxon>fabids</taxon>
        <taxon>Fabales</taxon>
        <taxon>Fabaceae</taxon>
        <taxon>Cercidoideae</taxon>
        <taxon>Cercideae</taxon>
        <taxon>Bauhiniinae</taxon>
        <taxon>Bauhinia</taxon>
    </lineage>
</organism>
<reference evidence="1 2" key="1">
    <citation type="journal article" date="2022" name="DNA Res.">
        <title>Chromosomal-level genome assembly of the orchid tree Bauhinia variegata (Leguminosae; Cercidoideae) supports the allotetraploid origin hypothesis of Bauhinia.</title>
        <authorList>
            <person name="Zhong Y."/>
            <person name="Chen Y."/>
            <person name="Zheng D."/>
            <person name="Pang J."/>
            <person name="Liu Y."/>
            <person name="Luo S."/>
            <person name="Meng S."/>
            <person name="Qian L."/>
            <person name="Wei D."/>
            <person name="Dai S."/>
            <person name="Zhou R."/>
        </authorList>
    </citation>
    <scope>NUCLEOTIDE SEQUENCE [LARGE SCALE GENOMIC DNA]</scope>
    <source>
        <strain evidence="1">BV-YZ2020</strain>
    </source>
</reference>
<evidence type="ECO:0000313" key="2">
    <source>
        <dbReference type="Proteomes" id="UP000828941"/>
    </source>
</evidence>
<comment type="caution">
    <text evidence="1">The sequence shown here is derived from an EMBL/GenBank/DDBJ whole genome shotgun (WGS) entry which is preliminary data.</text>
</comment>
<sequence length="91" mass="10546">MGLLKPFKVLLLYEITVYLDVLARADLLTFLRLREECEKWGAMITDATQIFDDLENWLTHTVYVAHAMLQLAIPMKKVIETSKLILLDSYS</sequence>